<dbReference type="OrthoDB" id="9779184at2"/>
<keyword evidence="2" id="KW-0413">Isomerase</keyword>
<dbReference type="Proteomes" id="UP000001572">
    <property type="component" value="Chromosome"/>
</dbReference>
<dbReference type="AlphaFoldDB" id="A6TKG9"/>
<dbReference type="KEGG" id="amt:Amet_0459"/>
<accession>A6TKG9</accession>
<dbReference type="GO" id="GO:0016853">
    <property type="term" value="F:isomerase activity"/>
    <property type="evidence" value="ECO:0007669"/>
    <property type="project" value="UniProtKB-KW"/>
</dbReference>
<dbReference type="InterPro" id="IPR013022">
    <property type="entry name" value="Xyl_isomerase-like_TIM-brl"/>
</dbReference>
<protein>
    <submittedName>
        <fullName evidence="2">Xylose isomerase domain protein TIM barrel</fullName>
    </submittedName>
</protein>
<dbReference type="InterPro" id="IPR050312">
    <property type="entry name" value="IolE/XylAMocC-like"/>
</dbReference>
<sequence>MKLGFLTGALGDIPLKEKIEWAHQSKFDCIEISCWPKMNSRDYSASDIDVDHFTQEDADELNEFLKEKNMFISSLAYYDNHLHEDLNLRKSYHDHLKKVINAASMLGVELVGTFVGRHQGLSIVENFQEFKVVFSDILDFAQEKNVKIIIENCPMPVWHEDGLAGTISYSPELWDEMFKIFPHKHFGLNFDPSHLVWLQIDYIKALKDYKERILHIHAKDTKMIRENLNRYGIYGKQLHKMDPFDLGWVEAKLPGNGDVDWNNFFKTLKEMDYKGVVSIEHEDPSYEGNSELVKEGLLIGKENLERAISRQ</sequence>
<dbReference type="Gene3D" id="3.20.20.150">
    <property type="entry name" value="Divalent-metal-dependent TIM barrel enzymes"/>
    <property type="match status" value="1"/>
</dbReference>
<dbReference type="SUPFAM" id="SSF51658">
    <property type="entry name" value="Xylose isomerase-like"/>
    <property type="match status" value="1"/>
</dbReference>
<keyword evidence="3" id="KW-1185">Reference proteome</keyword>
<proteinExistence type="predicted"/>
<evidence type="ECO:0000313" key="3">
    <source>
        <dbReference type="Proteomes" id="UP000001572"/>
    </source>
</evidence>
<dbReference type="eggNOG" id="COG1082">
    <property type="taxonomic scope" value="Bacteria"/>
</dbReference>
<name>A6TKG9_ALKMQ</name>
<organism evidence="2 3">
    <name type="scientific">Alkaliphilus metalliredigens (strain QYMF)</name>
    <dbReference type="NCBI Taxonomy" id="293826"/>
    <lineage>
        <taxon>Bacteria</taxon>
        <taxon>Bacillati</taxon>
        <taxon>Bacillota</taxon>
        <taxon>Clostridia</taxon>
        <taxon>Peptostreptococcales</taxon>
        <taxon>Natronincolaceae</taxon>
        <taxon>Alkaliphilus</taxon>
    </lineage>
</organism>
<dbReference type="STRING" id="293826.Amet_0459"/>
<evidence type="ECO:0000313" key="2">
    <source>
        <dbReference type="EMBL" id="ABR46687.1"/>
    </source>
</evidence>
<dbReference type="RefSeq" id="WP_011971595.1">
    <property type="nucleotide sequence ID" value="NC_009633.1"/>
</dbReference>
<dbReference type="PANTHER" id="PTHR12110">
    <property type="entry name" value="HYDROXYPYRUVATE ISOMERASE"/>
    <property type="match status" value="1"/>
</dbReference>
<feature type="domain" description="Xylose isomerase-like TIM barrel" evidence="1">
    <location>
        <begin position="19"/>
        <end position="297"/>
    </location>
</feature>
<dbReference type="EMBL" id="CP000724">
    <property type="protein sequence ID" value="ABR46687.1"/>
    <property type="molecule type" value="Genomic_DNA"/>
</dbReference>
<gene>
    <name evidence="2" type="ordered locus">Amet_0459</name>
</gene>
<dbReference type="InterPro" id="IPR036237">
    <property type="entry name" value="Xyl_isomerase-like_sf"/>
</dbReference>
<dbReference type="PANTHER" id="PTHR12110:SF21">
    <property type="entry name" value="XYLOSE ISOMERASE-LIKE TIM BARREL DOMAIN-CONTAINING PROTEIN"/>
    <property type="match status" value="1"/>
</dbReference>
<dbReference type="HOGENOM" id="CLU_061796_2_0_9"/>
<evidence type="ECO:0000259" key="1">
    <source>
        <dbReference type="Pfam" id="PF01261"/>
    </source>
</evidence>
<dbReference type="Pfam" id="PF01261">
    <property type="entry name" value="AP_endonuc_2"/>
    <property type="match status" value="1"/>
</dbReference>
<reference evidence="3" key="1">
    <citation type="journal article" date="2016" name="Genome Announc.">
        <title>Complete genome sequence of Alkaliphilus metalliredigens strain QYMF, an alkaliphilic and metal-reducing bacterium isolated from borax-contaminated leachate ponds.</title>
        <authorList>
            <person name="Hwang C."/>
            <person name="Copeland A."/>
            <person name="Lucas S."/>
            <person name="Lapidus A."/>
            <person name="Barry K."/>
            <person name="Detter J.C."/>
            <person name="Glavina Del Rio T."/>
            <person name="Hammon N."/>
            <person name="Israni S."/>
            <person name="Dalin E."/>
            <person name="Tice H."/>
            <person name="Pitluck S."/>
            <person name="Chertkov O."/>
            <person name="Brettin T."/>
            <person name="Bruce D."/>
            <person name="Han C."/>
            <person name="Schmutz J."/>
            <person name="Larimer F."/>
            <person name="Land M.L."/>
            <person name="Hauser L."/>
            <person name="Kyrpides N."/>
            <person name="Mikhailova N."/>
            <person name="Ye Q."/>
            <person name="Zhou J."/>
            <person name="Richardson P."/>
            <person name="Fields M.W."/>
        </authorList>
    </citation>
    <scope>NUCLEOTIDE SEQUENCE [LARGE SCALE GENOMIC DNA]</scope>
    <source>
        <strain evidence="3">QYMF</strain>
    </source>
</reference>